<keyword evidence="11" id="KW-0862">Zinc</keyword>
<dbReference type="InterPro" id="IPR000306">
    <property type="entry name" value="Znf_FYVE"/>
</dbReference>
<evidence type="ECO:0000256" key="12">
    <source>
        <dbReference type="ARBA" id="ARBA00022989"/>
    </source>
</evidence>
<keyword evidence="13 18" id="KW-0472">Membrane</keyword>
<evidence type="ECO:0000256" key="13">
    <source>
        <dbReference type="ARBA" id="ARBA00023136"/>
    </source>
</evidence>
<keyword evidence="21" id="KW-1185">Reference proteome</keyword>
<evidence type="ECO:0000256" key="11">
    <source>
        <dbReference type="ARBA" id="ARBA00022833"/>
    </source>
</evidence>
<evidence type="ECO:0000256" key="1">
    <source>
        <dbReference type="ARBA" id="ARBA00004195"/>
    </source>
</evidence>
<dbReference type="Gene3D" id="3.30.40.10">
    <property type="entry name" value="Zinc/RING finger domain, C3HC4 (zinc finger)"/>
    <property type="match status" value="1"/>
</dbReference>
<evidence type="ECO:0000256" key="17">
    <source>
        <dbReference type="SAM" id="MobiDB-lite"/>
    </source>
</evidence>
<reference evidence="20" key="2">
    <citation type="journal article" date="2023" name="Science">
        <title>Genomic signatures of disease resistance in endangered staghorn corals.</title>
        <authorList>
            <person name="Vollmer S.V."/>
            <person name="Selwyn J.D."/>
            <person name="Despard B.A."/>
            <person name="Roesel C.L."/>
        </authorList>
    </citation>
    <scope>NUCLEOTIDE SEQUENCE</scope>
    <source>
        <strain evidence="20">K2</strain>
    </source>
</reference>
<dbReference type="Proteomes" id="UP001249851">
    <property type="component" value="Unassembled WGS sequence"/>
</dbReference>
<keyword evidence="6 18" id="KW-0812">Transmembrane</keyword>
<evidence type="ECO:0000256" key="16">
    <source>
        <dbReference type="PROSITE-ProRule" id="PRU00091"/>
    </source>
</evidence>
<evidence type="ECO:0000259" key="19">
    <source>
        <dbReference type="PROSITE" id="PS50178"/>
    </source>
</evidence>
<keyword evidence="10" id="KW-0256">Endoplasmic reticulum</keyword>
<evidence type="ECO:0000256" key="7">
    <source>
        <dbReference type="ARBA" id="ARBA00022723"/>
    </source>
</evidence>
<evidence type="ECO:0000256" key="9">
    <source>
        <dbReference type="ARBA" id="ARBA00022771"/>
    </source>
</evidence>
<dbReference type="GO" id="GO:0072659">
    <property type="term" value="P:protein localization to plasma membrane"/>
    <property type="evidence" value="ECO:0007669"/>
    <property type="project" value="InterPro"/>
</dbReference>
<evidence type="ECO:0000256" key="10">
    <source>
        <dbReference type="ARBA" id="ARBA00022824"/>
    </source>
</evidence>
<keyword evidence="8" id="KW-0967">Endosome</keyword>
<dbReference type="AlphaFoldDB" id="A0AAD9QCQ7"/>
<dbReference type="SUPFAM" id="SSF57903">
    <property type="entry name" value="FYVE/PHD zinc finger"/>
    <property type="match status" value="1"/>
</dbReference>
<organism evidence="20 21">
    <name type="scientific">Acropora cervicornis</name>
    <name type="common">Staghorn coral</name>
    <dbReference type="NCBI Taxonomy" id="6130"/>
    <lineage>
        <taxon>Eukaryota</taxon>
        <taxon>Metazoa</taxon>
        <taxon>Cnidaria</taxon>
        <taxon>Anthozoa</taxon>
        <taxon>Hexacorallia</taxon>
        <taxon>Scleractinia</taxon>
        <taxon>Astrocoeniina</taxon>
        <taxon>Acroporidae</taxon>
        <taxon>Acropora</taxon>
    </lineage>
</organism>
<dbReference type="GO" id="GO:0055038">
    <property type="term" value="C:recycling endosome membrane"/>
    <property type="evidence" value="ECO:0007669"/>
    <property type="project" value="UniProtKB-SubCell"/>
</dbReference>
<dbReference type="InterPro" id="IPR011011">
    <property type="entry name" value="Znf_FYVE_PHD"/>
</dbReference>
<protein>
    <recommendedName>
        <fullName evidence="4">Protrudin</fullName>
    </recommendedName>
    <alternativeName>
        <fullName evidence="15">Zinc finger FYVE domain-containing protein 27</fullName>
    </alternativeName>
</protein>
<dbReference type="EMBL" id="JARQWQ010000044">
    <property type="protein sequence ID" value="KAK2558501.1"/>
    <property type="molecule type" value="Genomic_DNA"/>
</dbReference>
<name>A0AAD9QCQ7_ACRCE</name>
<evidence type="ECO:0000256" key="3">
    <source>
        <dbReference type="ARBA" id="ARBA00004477"/>
    </source>
</evidence>
<reference evidence="20" key="1">
    <citation type="journal article" date="2023" name="G3 (Bethesda)">
        <title>Whole genome assembly and annotation of the endangered Caribbean coral Acropora cervicornis.</title>
        <authorList>
            <person name="Selwyn J.D."/>
            <person name="Vollmer S.V."/>
        </authorList>
    </citation>
    <scope>NUCLEOTIDE SEQUENCE</scope>
    <source>
        <strain evidence="20">K2</strain>
    </source>
</reference>
<dbReference type="GO" id="GO:0071782">
    <property type="term" value="C:endoplasmic reticulum tubular network"/>
    <property type="evidence" value="ECO:0007669"/>
    <property type="project" value="TreeGrafter"/>
</dbReference>
<accession>A0AAD9QCQ7</accession>
<dbReference type="SMART" id="SM00064">
    <property type="entry name" value="FYVE"/>
    <property type="match status" value="1"/>
</dbReference>
<dbReference type="CDD" id="cd15723">
    <property type="entry name" value="FYVE_protrudin"/>
    <property type="match status" value="1"/>
</dbReference>
<dbReference type="GO" id="GO:0005789">
    <property type="term" value="C:endoplasmic reticulum membrane"/>
    <property type="evidence" value="ECO:0007669"/>
    <property type="project" value="UniProtKB-SubCell"/>
</dbReference>
<evidence type="ECO:0000313" key="20">
    <source>
        <dbReference type="EMBL" id="KAK2558501.1"/>
    </source>
</evidence>
<dbReference type="PROSITE" id="PS50178">
    <property type="entry name" value="ZF_FYVE"/>
    <property type="match status" value="1"/>
</dbReference>
<dbReference type="Pfam" id="PF01363">
    <property type="entry name" value="FYVE"/>
    <property type="match status" value="1"/>
</dbReference>
<feature type="region of interest" description="Disordered" evidence="17">
    <location>
        <begin position="1"/>
        <end position="24"/>
    </location>
</feature>
<gene>
    <name evidence="20" type="ORF">P5673_019217</name>
</gene>
<evidence type="ECO:0000256" key="5">
    <source>
        <dbReference type="ARBA" id="ARBA00022475"/>
    </source>
</evidence>
<dbReference type="InterPro" id="IPR042405">
    <property type="entry name" value="Protrudin"/>
</dbReference>
<evidence type="ECO:0000256" key="18">
    <source>
        <dbReference type="SAM" id="Phobius"/>
    </source>
</evidence>
<evidence type="ECO:0000256" key="4">
    <source>
        <dbReference type="ARBA" id="ARBA00015523"/>
    </source>
</evidence>
<evidence type="ECO:0000313" key="21">
    <source>
        <dbReference type="Proteomes" id="UP001249851"/>
    </source>
</evidence>
<feature type="transmembrane region" description="Helical" evidence="18">
    <location>
        <begin position="138"/>
        <end position="166"/>
    </location>
</feature>
<keyword evidence="12 18" id="KW-1133">Transmembrane helix</keyword>
<dbReference type="GO" id="GO:0032584">
    <property type="term" value="C:growth cone membrane"/>
    <property type="evidence" value="ECO:0007669"/>
    <property type="project" value="UniProtKB-SubCell"/>
</dbReference>
<keyword evidence="9 16" id="KW-0863">Zinc-finger</keyword>
<evidence type="ECO:0000256" key="6">
    <source>
        <dbReference type="ARBA" id="ARBA00022692"/>
    </source>
</evidence>
<proteinExistence type="predicted"/>
<evidence type="ECO:0000256" key="8">
    <source>
        <dbReference type="ARBA" id="ARBA00022753"/>
    </source>
</evidence>
<dbReference type="GO" id="GO:0071787">
    <property type="term" value="P:endoplasmic reticulum tubular network formation"/>
    <property type="evidence" value="ECO:0007669"/>
    <property type="project" value="InterPro"/>
</dbReference>
<feature type="transmembrane region" description="Helical" evidence="18">
    <location>
        <begin position="36"/>
        <end position="56"/>
    </location>
</feature>
<comment type="caution">
    <text evidence="20">The sequence shown here is derived from an EMBL/GenBank/DDBJ whole genome shotgun (WGS) entry which is preliminary data.</text>
</comment>
<evidence type="ECO:0000256" key="14">
    <source>
        <dbReference type="ARBA" id="ARBA00023273"/>
    </source>
</evidence>
<dbReference type="GO" id="GO:0016192">
    <property type="term" value="P:vesicle-mediated transport"/>
    <property type="evidence" value="ECO:0007669"/>
    <property type="project" value="InterPro"/>
</dbReference>
<dbReference type="InterPro" id="IPR017455">
    <property type="entry name" value="Znf_FYVE-rel"/>
</dbReference>
<dbReference type="GO" id="GO:0008270">
    <property type="term" value="F:zinc ion binding"/>
    <property type="evidence" value="ECO:0007669"/>
    <property type="project" value="UniProtKB-KW"/>
</dbReference>
<evidence type="ECO:0000256" key="15">
    <source>
        <dbReference type="ARBA" id="ARBA00032025"/>
    </source>
</evidence>
<keyword evidence="5" id="KW-1003">Cell membrane</keyword>
<comment type="subcellular location">
    <subcellularLocation>
        <location evidence="2">Cell projection</location>
        <location evidence="2">Growth cone membrane</location>
        <topology evidence="2">Multi-pass membrane protein</topology>
    </subcellularLocation>
    <subcellularLocation>
        <location evidence="3">Endoplasmic reticulum membrane</location>
        <topology evidence="3">Multi-pass membrane protein</topology>
    </subcellularLocation>
    <subcellularLocation>
        <location evidence="1">Recycling endosome membrane</location>
        <topology evidence="1">Multi-pass membrane protein</topology>
    </subcellularLocation>
</comment>
<feature type="domain" description="FYVE-type" evidence="19">
    <location>
        <begin position="243"/>
        <end position="310"/>
    </location>
</feature>
<keyword evidence="7" id="KW-0479">Metal-binding</keyword>
<keyword evidence="14" id="KW-0966">Cell projection</keyword>
<sequence length="321" mass="36633">MHEDNLLTSEDELDSRSQGPSDFNPEQENGVVKFDIVYLLFVPLVYCIFVLLLAAVRNIGLNHSKGNLELLRNKFKRKEDVGNMELKRAAIKQAQEDLHAYINISIEIQEFEENLCEYIERFYRICRWEETSLSKVSLLVLLFVAFTLVLLPGKYLITIGILGIFLGNPDFKEGTYFIPIEALVKAYDAETLSESEGDDDIVEVDDIEDDEYEDVPSVERQKKVVCGLTKVSHFSNSRKKKKQINRGNCAACDVSFSSVLKKRQYCRHCGVSFCSRCCCKRVKRAVFGATAPAAYEETVLVCKSCYGYLMNKVDDMKTDIW</sequence>
<dbReference type="PANTHER" id="PTHR14543:SF1">
    <property type="entry name" value="PROTRUDIN"/>
    <property type="match status" value="1"/>
</dbReference>
<dbReference type="PANTHER" id="PTHR14543">
    <property type="entry name" value="PROTRUDIN"/>
    <property type="match status" value="1"/>
</dbReference>
<evidence type="ECO:0000256" key="2">
    <source>
        <dbReference type="ARBA" id="ARBA00004460"/>
    </source>
</evidence>
<dbReference type="InterPro" id="IPR013083">
    <property type="entry name" value="Znf_RING/FYVE/PHD"/>
</dbReference>